<dbReference type="STRING" id="34027.SAMN05421829_108129"/>
<dbReference type="InterPro" id="IPR009061">
    <property type="entry name" value="DNA-bd_dom_put_sf"/>
</dbReference>
<dbReference type="AlphaFoldDB" id="A0A1N6WZ93"/>
<evidence type="ECO:0000259" key="3">
    <source>
        <dbReference type="PROSITE" id="PS51702"/>
    </source>
</evidence>
<evidence type="ECO:0000256" key="1">
    <source>
        <dbReference type="SAM" id="MobiDB-lite"/>
    </source>
</evidence>
<feature type="region of interest" description="Disordered" evidence="1">
    <location>
        <begin position="690"/>
        <end position="711"/>
    </location>
</feature>
<sequence>MLDPHKGWYSAQELAGLPGMPTTDRGVKKAAQKNLWASRSKERGKGLEYALTALPAETQQHLLGLVLDQSAAAKAPALPAPARQNLPAVQAPGEVVTVRGQVRKAAGEQLDDWGRRYQEAALILCRAVEAAMAAADCSVKRACTELAERLVSGEARIELQDAALKTYLKPRKTGGPLGGVTAQLGRLQRMMAFYEQGRLAGDVGLYLVPGKREKTGHDPVHVMAFLIFFCVPTRPPVADVHRKIVPYLAERGIEAPSYATAVRIEQSLPVTVKYRGRMTGSEWRALRPYVERDVSMFKSNDIWVGDGHSFKAKVQHPIHGQPFTPEITVIIDWVSRKIVGWSVALAESTVAVSDAFRHAQSVTRARPLVYYSDNGSGQTGKRLDCPVAGTLARQGIAHETGIPGNPQARGIIERLWQVTFIPLAREYPTCTWRGADENATTKMLKLLNRKDQGGVRIPSFRQLLDDVARVVDEYNLHHAHRELNGNTPEDEYQARLDRDSIVFGPTDAELAALWLPEVVRVPQRGRVSLFGNAYCKADLVELLPEGAKVRVRYDLHDASTVQILTMEGVFLGVADWESHREAAFPVPEMDRLRAARAAGKTRRGERIIAEAQAELGEVFDLTPMVPAAPIDLVGAISDEELAAMEARRPQGEALPDLLALADEAPEAPDEIPAATMDYLQMATWLAGDALDADADEDGPADQAPRKDKAAG</sequence>
<dbReference type="Gene3D" id="3.30.420.10">
    <property type="entry name" value="Ribonuclease H-like superfamily/Ribonuclease H"/>
    <property type="match status" value="1"/>
</dbReference>
<dbReference type="InterPro" id="IPR003314">
    <property type="entry name" value="Mu-type_HTH"/>
</dbReference>
<evidence type="ECO:0000259" key="2">
    <source>
        <dbReference type="PROSITE" id="PS50994"/>
    </source>
</evidence>
<keyword evidence="5" id="KW-1185">Reference proteome</keyword>
<gene>
    <name evidence="4" type="ORF">SAMN05421829_108129</name>
</gene>
<evidence type="ECO:0000313" key="4">
    <source>
        <dbReference type="EMBL" id="SIQ95320.1"/>
    </source>
</evidence>
<dbReference type="InterPro" id="IPR036388">
    <property type="entry name" value="WH-like_DNA-bd_sf"/>
</dbReference>
<protein>
    <submittedName>
        <fullName evidence="4">Putative transposase</fullName>
    </submittedName>
</protein>
<dbReference type="SUPFAM" id="SSF53098">
    <property type="entry name" value="Ribonuclease H-like"/>
    <property type="match status" value="1"/>
</dbReference>
<dbReference type="GO" id="GO:0003677">
    <property type="term" value="F:DNA binding"/>
    <property type="evidence" value="ECO:0007669"/>
    <property type="project" value="InterPro"/>
</dbReference>
<dbReference type="GO" id="GO:0015074">
    <property type="term" value="P:DNA integration"/>
    <property type="evidence" value="ECO:0007669"/>
    <property type="project" value="InterPro"/>
</dbReference>
<name>A0A1N6WZ93_9RHOO</name>
<reference evidence="5" key="1">
    <citation type="submission" date="2017-01" db="EMBL/GenBank/DDBJ databases">
        <authorList>
            <person name="Varghese N."/>
            <person name="Submissions S."/>
        </authorList>
    </citation>
    <scope>NUCLEOTIDE SEQUENCE [LARGE SCALE GENOMIC DNA]</scope>
    <source>
        <strain evidence="5">ATCC 51758</strain>
    </source>
</reference>
<dbReference type="PROSITE" id="PS51702">
    <property type="entry name" value="HTH_MU"/>
    <property type="match status" value="1"/>
</dbReference>
<dbReference type="InterPro" id="IPR001584">
    <property type="entry name" value="Integrase_cat-core"/>
</dbReference>
<feature type="compositionally biased region" description="Acidic residues" evidence="1">
    <location>
        <begin position="690"/>
        <end position="699"/>
    </location>
</feature>
<dbReference type="PROSITE" id="PS50994">
    <property type="entry name" value="INTEGRASE"/>
    <property type="match status" value="1"/>
</dbReference>
<dbReference type="InterPro" id="IPR009004">
    <property type="entry name" value="Transposase_Mu_C"/>
</dbReference>
<feature type="domain" description="HTH Mu-type" evidence="3">
    <location>
        <begin position="5"/>
        <end position="70"/>
    </location>
</feature>
<dbReference type="Proteomes" id="UP000186819">
    <property type="component" value="Unassembled WGS sequence"/>
</dbReference>
<feature type="domain" description="Integrase catalytic" evidence="2">
    <location>
        <begin position="284"/>
        <end position="496"/>
    </location>
</feature>
<dbReference type="SUPFAM" id="SSF50610">
    <property type="entry name" value="mu transposase, C-terminal domain"/>
    <property type="match status" value="1"/>
</dbReference>
<dbReference type="Pfam" id="PF02316">
    <property type="entry name" value="HTH_Tnp_Mu_1"/>
    <property type="match status" value="1"/>
</dbReference>
<dbReference type="Pfam" id="PF00665">
    <property type="entry name" value="rve"/>
    <property type="match status" value="1"/>
</dbReference>
<dbReference type="RefSeq" id="WP_076602623.1">
    <property type="nucleotide sequence ID" value="NZ_FTMD01000008.1"/>
</dbReference>
<dbReference type="Gene3D" id="2.30.30.130">
    <property type="entry name" value="Transposase, Mu, C-terminal"/>
    <property type="match status" value="1"/>
</dbReference>
<dbReference type="Gene3D" id="1.10.10.10">
    <property type="entry name" value="Winged helix-like DNA-binding domain superfamily/Winged helix DNA-binding domain"/>
    <property type="match status" value="1"/>
</dbReference>
<accession>A0A1N6WZ93</accession>
<dbReference type="InterPro" id="IPR036397">
    <property type="entry name" value="RNaseH_sf"/>
</dbReference>
<dbReference type="EMBL" id="FTMD01000008">
    <property type="protein sequence ID" value="SIQ95320.1"/>
    <property type="molecule type" value="Genomic_DNA"/>
</dbReference>
<organism evidence="4 5">
    <name type="scientific">Aromatoleum tolulyticum</name>
    <dbReference type="NCBI Taxonomy" id="34027"/>
    <lineage>
        <taxon>Bacteria</taxon>
        <taxon>Pseudomonadati</taxon>
        <taxon>Pseudomonadota</taxon>
        <taxon>Betaproteobacteria</taxon>
        <taxon>Rhodocyclales</taxon>
        <taxon>Rhodocyclaceae</taxon>
        <taxon>Aromatoleum</taxon>
    </lineage>
</organism>
<dbReference type="InterPro" id="IPR015378">
    <property type="entry name" value="Transposase-like_Mu_C"/>
</dbReference>
<proteinExistence type="predicted"/>
<dbReference type="SUPFAM" id="SSF46955">
    <property type="entry name" value="Putative DNA-binding domain"/>
    <property type="match status" value="1"/>
</dbReference>
<evidence type="ECO:0000313" key="5">
    <source>
        <dbReference type="Proteomes" id="UP000186819"/>
    </source>
</evidence>
<dbReference type="InterPro" id="IPR012337">
    <property type="entry name" value="RNaseH-like_sf"/>
</dbReference>
<dbReference type="Pfam" id="PF09299">
    <property type="entry name" value="Mu-transpos_C"/>
    <property type="match status" value="1"/>
</dbReference>